<proteinExistence type="predicted"/>
<organism evidence="1">
    <name type="scientific">Streptomyces sp. R33</name>
    <dbReference type="NCBI Taxonomy" id="3238629"/>
    <lineage>
        <taxon>Bacteria</taxon>
        <taxon>Bacillati</taxon>
        <taxon>Actinomycetota</taxon>
        <taxon>Actinomycetes</taxon>
        <taxon>Kitasatosporales</taxon>
        <taxon>Streptomycetaceae</taxon>
        <taxon>Streptomyces</taxon>
    </lineage>
</organism>
<protein>
    <submittedName>
        <fullName evidence="1">Uncharacterized protein</fullName>
    </submittedName>
</protein>
<dbReference type="AlphaFoldDB" id="A0AB39Y8I7"/>
<reference evidence="1" key="1">
    <citation type="submission" date="2024-08" db="EMBL/GenBank/DDBJ databases">
        <authorList>
            <person name="Yu S.T."/>
        </authorList>
    </citation>
    <scope>NUCLEOTIDE SEQUENCE</scope>
    <source>
        <strain evidence="1">R33</strain>
    </source>
</reference>
<name>A0AB39Y8I7_9ACTN</name>
<dbReference type="EMBL" id="CP165727">
    <property type="protein sequence ID" value="XDV66333.1"/>
    <property type="molecule type" value="Genomic_DNA"/>
</dbReference>
<sequence length="96" mass="10540">MTDPTAYERLQQAADKANEGAHLLAMTVLRDVHRECAALEDVWADQRCAGAEHVRMVLARIRAKLAPATGSGPPVEDQAARLVRHLFGDQPDRSQP</sequence>
<dbReference type="RefSeq" id="WP_369778858.1">
    <property type="nucleotide sequence ID" value="NZ_CP165727.1"/>
</dbReference>
<evidence type="ECO:0000313" key="1">
    <source>
        <dbReference type="EMBL" id="XDV66333.1"/>
    </source>
</evidence>
<accession>A0AB39Y8I7</accession>
<gene>
    <name evidence="1" type="ORF">AB5J51_27115</name>
</gene>